<dbReference type="FunFam" id="3.40.50.2000:FF:000060">
    <property type="entry name" value="Glycosyltransferase"/>
    <property type="match status" value="1"/>
</dbReference>
<dbReference type="SUPFAM" id="SSF53756">
    <property type="entry name" value="UDP-Glycosyltransferase/glycogen phosphorylase"/>
    <property type="match status" value="1"/>
</dbReference>
<protein>
    <recommendedName>
        <fullName evidence="4">Glycosyltransferase</fullName>
    </recommendedName>
</protein>
<reference evidence="3" key="1">
    <citation type="journal article" date="2017" name="Cell">
        <title>Insights into land plant evolution garnered from the Marchantia polymorpha genome.</title>
        <authorList>
            <person name="Bowman J.L."/>
            <person name="Kohchi T."/>
            <person name="Yamato K.T."/>
            <person name="Jenkins J."/>
            <person name="Shu S."/>
            <person name="Ishizaki K."/>
            <person name="Yamaoka S."/>
            <person name="Nishihama R."/>
            <person name="Nakamura Y."/>
            <person name="Berger F."/>
            <person name="Adam C."/>
            <person name="Aki S.S."/>
            <person name="Althoff F."/>
            <person name="Araki T."/>
            <person name="Arteaga-Vazquez M.A."/>
            <person name="Balasubrmanian S."/>
            <person name="Barry K."/>
            <person name="Bauer D."/>
            <person name="Boehm C.R."/>
            <person name="Briginshaw L."/>
            <person name="Caballero-Perez J."/>
            <person name="Catarino B."/>
            <person name="Chen F."/>
            <person name="Chiyoda S."/>
            <person name="Chovatia M."/>
            <person name="Davies K.M."/>
            <person name="Delmans M."/>
            <person name="Demura T."/>
            <person name="Dierschke T."/>
            <person name="Dolan L."/>
            <person name="Dorantes-Acosta A.E."/>
            <person name="Eklund D.M."/>
            <person name="Florent S.N."/>
            <person name="Flores-Sandoval E."/>
            <person name="Fujiyama A."/>
            <person name="Fukuzawa H."/>
            <person name="Galik B."/>
            <person name="Grimanelli D."/>
            <person name="Grimwood J."/>
            <person name="Grossniklaus U."/>
            <person name="Hamada T."/>
            <person name="Haseloff J."/>
            <person name="Hetherington A.J."/>
            <person name="Higo A."/>
            <person name="Hirakawa Y."/>
            <person name="Hundley H.N."/>
            <person name="Ikeda Y."/>
            <person name="Inoue K."/>
            <person name="Inoue S.I."/>
            <person name="Ishida S."/>
            <person name="Jia Q."/>
            <person name="Kakita M."/>
            <person name="Kanazawa T."/>
            <person name="Kawai Y."/>
            <person name="Kawashima T."/>
            <person name="Kennedy M."/>
            <person name="Kinose K."/>
            <person name="Kinoshita T."/>
            <person name="Kohara Y."/>
            <person name="Koide E."/>
            <person name="Komatsu K."/>
            <person name="Kopischke S."/>
            <person name="Kubo M."/>
            <person name="Kyozuka J."/>
            <person name="Lagercrantz U."/>
            <person name="Lin S.S."/>
            <person name="Lindquist E."/>
            <person name="Lipzen A.M."/>
            <person name="Lu C.W."/>
            <person name="De Luna E."/>
            <person name="Martienssen R.A."/>
            <person name="Minamino N."/>
            <person name="Mizutani M."/>
            <person name="Mizutani M."/>
            <person name="Mochizuki N."/>
            <person name="Monte I."/>
            <person name="Mosher R."/>
            <person name="Nagasaki H."/>
            <person name="Nakagami H."/>
            <person name="Naramoto S."/>
            <person name="Nishitani K."/>
            <person name="Ohtani M."/>
            <person name="Okamoto T."/>
            <person name="Okumura M."/>
            <person name="Phillips J."/>
            <person name="Pollak B."/>
            <person name="Reinders A."/>
            <person name="Rovekamp M."/>
            <person name="Sano R."/>
            <person name="Sawa S."/>
            <person name="Schmid M.W."/>
            <person name="Shirakawa M."/>
            <person name="Solano R."/>
            <person name="Spunde A."/>
            <person name="Suetsugu N."/>
            <person name="Sugano S."/>
            <person name="Sugiyama A."/>
            <person name="Sun R."/>
            <person name="Suzuki Y."/>
            <person name="Takenaka M."/>
            <person name="Takezawa D."/>
            <person name="Tomogane H."/>
            <person name="Tsuzuki M."/>
            <person name="Ueda T."/>
            <person name="Umeda M."/>
            <person name="Ward J.M."/>
            <person name="Watanabe Y."/>
            <person name="Yazaki K."/>
            <person name="Yokoyama R."/>
            <person name="Yoshitake Y."/>
            <person name="Yotsui I."/>
            <person name="Zachgo S."/>
            <person name="Schmutz J."/>
        </authorList>
    </citation>
    <scope>NUCLEOTIDE SEQUENCE [LARGE SCALE GENOMIC DNA]</scope>
    <source>
        <strain evidence="3">Tak-1</strain>
    </source>
</reference>
<sequence length="487" mass="54757">MDFKCCVSKRRAHLLLVPLDSQSHFPTFRQLLYYLADKRYNGVIVTVITTQQRVQELSKLRSRGDFNGLDLRLQEVFGKSRIAPNVITKVSAYCEQRKQEFKTYQEKLVQSKNDAESPSCIISDMFLCWLQETAEKLEIPWYPVIATASWYTLSCMKGPDMKREGFFQLNTSEKINLAVPGLEFSRSSDFPSDVLELEDFFTCHSQRLAKACAILVNTAEELDAPTGGLNGLRLQVEKMAMAMAGHRQVPRVFAVGPMVSIPGFSSVPQSKLTPLQGFNDHTFECLQWLDKQPTSSVLYIAFGSVIEISSEETVELAYALEITNVKFLWVLKASSSTPLSKLLPPGFEARTKKRGFTTSWAPQTQILMHASIAGFMTHCGWNSILEGLCSGVSFIAWPLANDEQQNARFLVDVVKVGLEIKNAGEDNSQIKRQELGRVIQLLMYEKEGQEAKRNSLRMKKLVEAAVRDGGSSYQALHSFLYEITVGK</sequence>
<dbReference type="EMBL" id="KZ772712">
    <property type="protein sequence ID" value="PTQ40387.1"/>
    <property type="molecule type" value="Genomic_DNA"/>
</dbReference>
<organism evidence="2 3">
    <name type="scientific">Marchantia polymorpha</name>
    <name type="common">Common liverwort</name>
    <name type="synonym">Marchantia aquatica</name>
    <dbReference type="NCBI Taxonomy" id="3197"/>
    <lineage>
        <taxon>Eukaryota</taxon>
        <taxon>Viridiplantae</taxon>
        <taxon>Streptophyta</taxon>
        <taxon>Embryophyta</taxon>
        <taxon>Marchantiophyta</taxon>
        <taxon>Marchantiopsida</taxon>
        <taxon>Marchantiidae</taxon>
        <taxon>Marchantiales</taxon>
        <taxon>Marchantiaceae</taxon>
        <taxon>Marchantia</taxon>
    </lineage>
</organism>
<dbReference type="AlphaFoldDB" id="A0A2R6X2Q3"/>
<proteinExistence type="predicted"/>
<dbReference type="CDD" id="cd03784">
    <property type="entry name" value="GT1_Gtf-like"/>
    <property type="match status" value="1"/>
</dbReference>
<dbReference type="OMA" id="IENDAMR"/>
<keyword evidence="1" id="KW-0808">Transferase</keyword>
<evidence type="ECO:0000256" key="1">
    <source>
        <dbReference type="ARBA" id="ARBA00022679"/>
    </source>
</evidence>
<gene>
    <name evidence="2" type="ORF">MARPO_0040s0067</name>
</gene>
<dbReference type="Gramene" id="Mp2g21470.1">
    <property type="protein sequence ID" value="Mp2g21470.1.cds"/>
    <property type="gene ID" value="Mp2g21470"/>
</dbReference>
<dbReference type="Gene3D" id="3.40.50.2000">
    <property type="entry name" value="Glycogen Phosphorylase B"/>
    <property type="match status" value="2"/>
</dbReference>
<dbReference type="PANTHER" id="PTHR48045:SF31">
    <property type="entry name" value="UDP-GLYCOSYLTRANSFERASE 76B1-LIKE"/>
    <property type="match status" value="1"/>
</dbReference>
<name>A0A2R6X2Q3_MARPO</name>
<evidence type="ECO:0000313" key="3">
    <source>
        <dbReference type="Proteomes" id="UP000244005"/>
    </source>
</evidence>
<dbReference type="OrthoDB" id="5835829at2759"/>
<keyword evidence="3" id="KW-1185">Reference proteome</keyword>
<evidence type="ECO:0000313" key="2">
    <source>
        <dbReference type="EMBL" id="PTQ40387.1"/>
    </source>
</evidence>
<dbReference type="GO" id="GO:0008194">
    <property type="term" value="F:UDP-glycosyltransferase activity"/>
    <property type="evidence" value="ECO:0000318"/>
    <property type="project" value="GO_Central"/>
</dbReference>
<dbReference type="PANTHER" id="PTHR48045">
    <property type="entry name" value="UDP-GLYCOSYLTRANSFERASE 72B1"/>
    <property type="match status" value="1"/>
</dbReference>
<accession>A0A2R6X2Q3</accession>
<dbReference type="InterPro" id="IPR002213">
    <property type="entry name" value="UDP_glucos_trans"/>
</dbReference>
<evidence type="ECO:0008006" key="4">
    <source>
        <dbReference type="Google" id="ProtNLM"/>
    </source>
</evidence>
<dbReference type="Proteomes" id="UP000244005">
    <property type="component" value="Unassembled WGS sequence"/>
</dbReference>
<dbReference type="Pfam" id="PF00201">
    <property type="entry name" value="UDPGT"/>
    <property type="match status" value="1"/>
</dbReference>